<dbReference type="InterPro" id="IPR013766">
    <property type="entry name" value="Thioredoxin_domain"/>
</dbReference>
<name>A0ABY6BLZ7_9GAMM</name>
<dbReference type="InterPro" id="IPR000866">
    <property type="entry name" value="AhpC/TSA"/>
</dbReference>
<dbReference type="PANTHER" id="PTHR43640">
    <property type="entry name" value="OS07G0260300 PROTEIN"/>
    <property type="match status" value="1"/>
</dbReference>
<reference evidence="3" key="1">
    <citation type="submission" date="2022-09" db="EMBL/GenBank/DDBJ databases">
        <title>Tahibacter sp. nov., isolated from a fresh water.</title>
        <authorList>
            <person name="Baek J.H."/>
            <person name="Lee J.K."/>
            <person name="Kim J.M."/>
            <person name="Jeon C.O."/>
        </authorList>
    </citation>
    <scope>NUCLEOTIDE SEQUENCE</scope>
    <source>
        <strain evidence="3">W38</strain>
    </source>
</reference>
<gene>
    <name evidence="3" type="ORF">N4264_12975</name>
</gene>
<dbReference type="SUPFAM" id="SSF52833">
    <property type="entry name" value="Thioredoxin-like"/>
    <property type="match status" value="1"/>
</dbReference>
<protein>
    <submittedName>
        <fullName evidence="3">Redoxin domain-containing protein</fullName>
    </submittedName>
</protein>
<dbReference type="RefSeq" id="WP_261697455.1">
    <property type="nucleotide sequence ID" value="NZ_CP104694.1"/>
</dbReference>
<evidence type="ECO:0000313" key="3">
    <source>
        <dbReference type="EMBL" id="UXI70507.1"/>
    </source>
</evidence>
<accession>A0ABY6BLZ7</accession>
<dbReference type="EMBL" id="CP104694">
    <property type="protein sequence ID" value="UXI70507.1"/>
    <property type="molecule type" value="Genomic_DNA"/>
</dbReference>
<organism evidence="3 4">
    <name type="scientific">Tahibacter amnicola</name>
    <dbReference type="NCBI Taxonomy" id="2976241"/>
    <lineage>
        <taxon>Bacteria</taxon>
        <taxon>Pseudomonadati</taxon>
        <taxon>Pseudomonadota</taxon>
        <taxon>Gammaproteobacteria</taxon>
        <taxon>Lysobacterales</taxon>
        <taxon>Rhodanobacteraceae</taxon>
        <taxon>Tahibacter</taxon>
    </lineage>
</organism>
<dbReference type="Pfam" id="PF00578">
    <property type="entry name" value="AhpC-TSA"/>
    <property type="match status" value="1"/>
</dbReference>
<proteinExistence type="predicted"/>
<dbReference type="Proteomes" id="UP001064632">
    <property type="component" value="Chromosome"/>
</dbReference>
<evidence type="ECO:0000256" key="1">
    <source>
        <dbReference type="SAM" id="SignalP"/>
    </source>
</evidence>
<feature type="signal peptide" evidence="1">
    <location>
        <begin position="1"/>
        <end position="21"/>
    </location>
</feature>
<feature type="domain" description="Thioredoxin" evidence="2">
    <location>
        <begin position="23"/>
        <end position="178"/>
    </location>
</feature>
<sequence>MMLRLAIPFSLVFLMIPAAQAKVAVGEPAPEFSVVDSQGKTRSLREFKGKMVVLEWNNPECPFVKKHYGSGNIPGQQQAATKDGVIWLTLNSGAVGKQGNVDGKAADAYVAANKGSPTHYLIDKEGTVGHLYGARTTPHMFVIDGAGVIRYMGAIDSVPSADKADLKDATQYVPQALKELAAGKTVSVPSSEPYGCSVKYGS</sequence>
<dbReference type="InterPro" id="IPR047262">
    <property type="entry name" value="PRX-like1"/>
</dbReference>
<dbReference type="PROSITE" id="PS51352">
    <property type="entry name" value="THIOREDOXIN_2"/>
    <property type="match status" value="1"/>
</dbReference>
<evidence type="ECO:0000313" key="4">
    <source>
        <dbReference type="Proteomes" id="UP001064632"/>
    </source>
</evidence>
<dbReference type="PANTHER" id="PTHR43640:SF1">
    <property type="entry name" value="THIOREDOXIN-DEPENDENT PEROXIREDOXIN"/>
    <property type="match status" value="1"/>
</dbReference>
<dbReference type="Gene3D" id="3.40.30.10">
    <property type="entry name" value="Glutaredoxin"/>
    <property type="match status" value="1"/>
</dbReference>
<feature type="chain" id="PRO_5047037103" evidence="1">
    <location>
        <begin position="22"/>
        <end position="202"/>
    </location>
</feature>
<keyword evidence="4" id="KW-1185">Reference proteome</keyword>
<keyword evidence="1" id="KW-0732">Signal</keyword>
<evidence type="ECO:0000259" key="2">
    <source>
        <dbReference type="PROSITE" id="PS51352"/>
    </source>
</evidence>
<dbReference type="InterPro" id="IPR036249">
    <property type="entry name" value="Thioredoxin-like_sf"/>
</dbReference>